<evidence type="ECO:0000313" key="9">
    <source>
        <dbReference type="Proteomes" id="UP001597548"/>
    </source>
</evidence>
<organism evidence="8 9">
    <name type="scientific">Psychroserpens luteus</name>
    <dbReference type="NCBI Taxonomy" id="1434066"/>
    <lineage>
        <taxon>Bacteria</taxon>
        <taxon>Pseudomonadati</taxon>
        <taxon>Bacteroidota</taxon>
        <taxon>Flavobacteriia</taxon>
        <taxon>Flavobacteriales</taxon>
        <taxon>Flavobacteriaceae</taxon>
        <taxon>Psychroserpens</taxon>
    </lineage>
</organism>
<dbReference type="PANTHER" id="PTHR24421:SF10">
    <property type="entry name" value="NITRATE_NITRITE SENSOR PROTEIN NARQ"/>
    <property type="match status" value="1"/>
</dbReference>
<dbReference type="Gene3D" id="1.25.40.10">
    <property type="entry name" value="Tetratricopeptide repeat domain"/>
    <property type="match status" value="1"/>
</dbReference>
<dbReference type="SUPFAM" id="SSF48452">
    <property type="entry name" value="TPR-like"/>
    <property type="match status" value="1"/>
</dbReference>
<keyword evidence="6" id="KW-0812">Transmembrane</keyword>
<evidence type="ECO:0000256" key="3">
    <source>
        <dbReference type="ARBA" id="ARBA00022679"/>
    </source>
</evidence>
<dbReference type="InterPro" id="IPR005467">
    <property type="entry name" value="His_kinase_dom"/>
</dbReference>
<comment type="catalytic activity">
    <reaction evidence="1">
        <text>ATP + protein L-histidine = ADP + protein N-phospho-L-histidine.</text>
        <dbReference type="EC" id="2.7.13.3"/>
    </reaction>
</comment>
<keyword evidence="4 8" id="KW-0418">Kinase</keyword>
<keyword evidence="6" id="KW-0472">Membrane</keyword>
<dbReference type="Proteomes" id="UP001597548">
    <property type="component" value="Unassembled WGS sequence"/>
</dbReference>
<feature type="domain" description="Histidine kinase" evidence="7">
    <location>
        <begin position="555"/>
        <end position="642"/>
    </location>
</feature>
<dbReference type="SMART" id="SM00387">
    <property type="entry name" value="HATPase_c"/>
    <property type="match status" value="1"/>
</dbReference>
<dbReference type="InterPro" id="IPR036890">
    <property type="entry name" value="HATPase_C_sf"/>
</dbReference>
<keyword evidence="5" id="KW-0902">Two-component regulatory system</keyword>
<accession>A0ABW5ZU97</accession>
<dbReference type="EC" id="2.7.13.3" evidence="2"/>
<keyword evidence="9" id="KW-1185">Reference proteome</keyword>
<dbReference type="CDD" id="cd16917">
    <property type="entry name" value="HATPase_UhpB-NarQ-NarX-like"/>
    <property type="match status" value="1"/>
</dbReference>
<evidence type="ECO:0000256" key="2">
    <source>
        <dbReference type="ARBA" id="ARBA00012438"/>
    </source>
</evidence>
<dbReference type="PANTHER" id="PTHR24421">
    <property type="entry name" value="NITRATE/NITRITE SENSOR PROTEIN NARX-RELATED"/>
    <property type="match status" value="1"/>
</dbReference>
<evidence type="ECO:0000256" key="1">
    <source>
        <dbReference type="ARBA" id="ARBA00000085"/>
    </source>
</evidence>
<dbReference type="InterPro" id="IPR003594">
    <property type="entry name" value="HATPase_dom"/>
</dbReference>
<dbReference type="InterPro" id="IPR019734">
    <property type="entry name" value="TPR_rpt"/>
</dbReference>
<evidence type="ECO:0000256" key="6">
    <source>
        <dbReference type="SAM" id="Phobius"/>
    </source>
</evidence>
<evidence type="ECO:0000313" key="8">
    <source>
        <dbReference type="EMBL" id="MFD2916620.1"/>
    </source>
</evidence>
<sequence length="642" mass="73782">MSKDKTLPIDERLSFAIEASKLSIKTDNDSTILNSNRNLSYLYLISGDYETFGSASHDNLELALKLNDSNAIAASQSNLGWYYYAVGGDNIKSYEYHLNALKYHTALGNLKEKISTLTTIATIQDDEKDYLGSEQNAIEVLKLIQTINENQGISLYEDQYIILNLLGIVSLKLENYEKSLEYHEHALALTEELKNRDDLRLQSNNNLAITYRSKGDLNKTLEIYDTILEESEILEEDPSFYALIIVNKTFTKFMTGDYDYDELESEFKRALKISNSLQDQYSILASSIDLAKFYKANDQIELSRKYAEDSYNISKEIPINDLYLESMIILSQLTKGEESRTYLESHIKLSDSLLKVERKVRNKFARIEFETDKVEEENEKMSQQRMWLLITSAGLLLTLFLLYIIITQRAKNKELKFEKDQQKANEEIYNLMLSQQDKVDEARANEKIRISKELHDGILGRLFGTRLSLDSFNFSEGKEAINKRANYISELKIIEDDIRKVSHDLNTDFVSGSGFMDIVSELIEKQTNAYQLESTFNFTDDINWETLPNKTKINIYRIIQESLQNIYKHANAKAVKISFELKNNVICLSIIDDGDGFDINKSKKGIGIKNINSRVEEVEGKVQFHSILNKGTEVNITIPYKN</sequence>
<dbReference type="PROSITE" id="PS50109">
    <property type="entry name" value="HIS_KIN"/>
    <property type="match status" value="1"/>
</dbReference>
<feature type="transmembrane region" description="Helical" evidence="6">
    <location>
        <begin position="386"/>
        <end position="406"/>
    </location>
</feature>
<comment type="caution">
    <text evidence="8">The sequence shown here is derived from an EMBL/GenBank/DDBJ whole genome shotgun (WGS) entry which is preliminary data.</text>
</comment>
<dbReference type="Gene3D" id="3.30.565.10">
    <property type="entry name" value="Histidine kinase-like ATPase, C-terminal domain"/>
    <property type="match status" value="1"/>
</dbReference>
<dbReference type="EMBL" id="JBHUOS010000010">
    <property type="protein sequence ID" value="MFD2916620.1"/>
    <property type="molecule type" value="Genomic_DNA"/>
</dbReference>
<name>A0ABW5ZU97_9FLAO</name>
<evidence type="ECO:0000259" key="7">
    <source>
        <dbReference type="PROSITE" id="PS50109"/>
    </source>
</evidence>
<evidence type="ECO:0000256" key="5">
    <source>
        <dbReference type="ARBA" id="ARBA00023012"/>
    </source>
</evidence>
<gene>
    <name evidence="8" type="ORF">ACFS29_13275</name>
</gene>
<proteinExistence type="predicted"/>
<dbReference type="InterPro" id="IPR011990">
    <property type="entry name" value="TPR-like_helical_dom_sf"/>
</dbReference>
<dbReference type="RefSeq" id="WP_194506515.1">
    <property type="nucleotide sequence ID" value="NZ_JADILU010000001.1"/>
</dbReference>
<keyword evidence="3" id="KW-0808">Transferase</keyword>
<evidence type="ECO:0000256" key="4">
    <source>
        <dbReference type="ARBA" id="ARBA00022777"/>
    </source>
</evidence>
<dbReference type="SUPFAM" id="SSF55874">
    <property type="entry name" value="ATPase domain of HSP90 chaperone/DNA topoisomerase II/histidine kinase"/>
    <property type="match status" value="1"/>
</dbReference>
<dbReference type="SMART" id="SM00028">
    <property type="entry name" value="TPR"/>
    <property type="match status" value="2"/>
</dbReference>
<protein>
    <recommendedName>
        <fullName evidence="2">histidine kinase</fullName>
        <ecNumber evidence="2">2.7.13.3</ecNumber>
    </recommendedName>
</protein>
<dbReference type="Pfam" id="PF13424">
    <property type="entry name" value="TPR_12"/>
    <property type="match status" value="1"/>
</dbReference>
<reference evidence="9" key="1">
    <citation type="journal article" date="2019" name="Int. J. Syst. Evol. Microbiol.">
        <title>The Global Catalogue of Microorganisms (GCM) 10K type strain sequencing project: providing services to taxonomists for standard genome sequencing and annotation.</title>
        <authorList>
            <consortium name="The Broad Institute Genomics Platform"/>
            <consortium name="The Broad Institute Genome Sequencing Center for Infectious Disease"/>
            <person name="Wu L."/>
            <person name="Ma J."/>
        </authorList>
    </citation>
    <scope>NUCLEOTIDE SEQUENCE [LARGE SCALE GENOMIC DNA]</scope>
    <source>
        <strain evidence="9">KCTC 32514</strain>
    </source>
</reference>
<keyword evidence="6" id="KW-1133">Transmembrane helix</keyword>
<dbReference type="Pfam" id="PF02518">
    <property type="entry name" value="HATPase_c"/>
    <property type="match status" value="1"/>
</dbReference>
<dbReference type="InterPro" id="IPR050482">
    <property type="entry name" value="Sensor_HK_TwoCompSys"/>
</dbReference>
<dbReference type="GO" id="GO:0016301">
    <property type="term" value="F:kinase activity"/>
    <property type="evidence" value="ECO:0007669"/>
    <property type="project" value="UniProtKB-KW"/>
</dbReference>